<keyword evidence="15" id="KW-1185">Reference proteome</keyword>
<dbReference type="NCBIfam" id="NF045485">
    <property type="entry name" value="FPPsyn"/>
    <property type="match status" value="1"/>
</dbReference>
<dbReference type="PROSITE" id="PS50192">
    <property type="entry name" value="T_SNARE"/>
    <property type="match status" value="1"/>
</dbReference>
<evidence type="ECO:0000256" key="4">
    <source>
        <dbReference type="ARBA" id="ARBA00015100"/>
    </source>
</evidence>
<evidence type="ECO:0000313" key="14">
    <source>
        <dbReference type="EMBL" id="NDL66258.1"/>
    </source>
</evidence>
<comment type="similarity">
    <text evidence="2 12">Belongs to the FPP/GGPP synthase family.</text>
</comment>
<dbReference type="PROSITE" id="PS00723">
    <property type="entry name" value="POLYPRENYL_SYNTHASE_1"/>
    <property type="match status" value="1"/>
</dbReference>
<dbReference type="PANTHER" id="PTHR43281:SF1">
    <property type="entry name" value="FARNESYL DIPHOSPHATE SYNTHASE"/>
    <property type="match status" value="1"/>
</dbReference>
<evidence type="ECO:0000256" key="5">
    <source>
        <dbReference type="ARBA" id="ARBA00022679"/>
    </source>
</evidence>
<dbReference type="PROSITE" id="PS00444">
    <property type="entry name" value="POLYPRENYL_SYNTHASE_2"/>
    <property type="match status" value="1"/>
</dbReference>
<dbReference type="SFLD" id="SFLDS00005">
    <property type="entry name" value="Isoprenoid_Synthase_Type_I"/>
    <property type="match status" value="1"/>
</dbReference>
<evidence type="ECO:0000256" key="11">
    <source>
        <dbReference type="ARBA" id="ARBA00049399"/>
    </source>
</evidence>
<evidence type="ECO:0000256" key="6">
    <source>
        <dbReference type="ARBA" id="ARBA00022723"/>
    </source>
</evidence>
<dbReference type="GO" id="GO:0016114">
    <property type="term" value="P:terpenoid biosynthetic process"/>
    <property type="evidence" value="ECO:0007669"/>
    <property type="project" value="UniProtKB-ARBA"/>
</dbReference>
<dbReference type="InterPro" id="IPR000092">
    <property type="entry name" value="Polyprenyl_synt"/>
</dbReference>
<dbReference type="GO" id="GO:0005737">
    <property type="term" value="C:cytoplasm"/>
    <property type="evidence" value="ECO:0007669"/>
    <property type="project" value="UniProtKB-ARBA"/>
</dbReference>
<name>A0A7X5KM16_9FIRM</name>
<evidence type="ECO:0000256" key="12">
    <source>
        <dbReference type="RuleBase" id="RU004466"/>
    </source>
</evidence>
<comment type="caution">
    <text evidence="14">The sequence shown here is derived from an EMBL/GenBank/DDBJ whole genome shotgun (WGS) entry which is preliminary data.</text>
</comment>
<dbReference type="EMBL" id="JAAEEH010000001">
    <property type="protein sequence ID" value="NDL66258.1"/>
    <property type="molecule type" value="Genomic_DNA"/>
</dbReference>
<evidence type="ECO:0000256" key="7">
    <source>
        <dbReference type="ARBA" id="ARBA00022842"/>
    </source>
</evidence>
<sequence>MRVEEKELEGILASYLPVREEPYNAKVLEAMAYSYLAGGKRLRPRILEAVCAQYGLEPPLMWPFMAAIEMIHTYSLVHDDLPAMDDDVLRRGLPTCHVRYGEATAILAGDALLNRAYEVMLQACLHMEDKKAGLEAARALAAAAGSHGMVGGQSADMESQELESGSGEEVLAYIHAHKTGSILEAAFVMGGILARQPESVLQKLRKMGASMGMAFQIQDDLLDLVASPVELGKTNSDERNSKLTYVSVHGEEAAEAAVAACFKEVYQLLTDLRFGADGSLWALVQEMENRKK</sequence>
<gene>
    <name evidence="14" type="ORF">GXN74_00670</name>
</gene>
<organism evidence="14 15">
    <name type="scientific">Anaerotalea alkaliphila</name>
    <dbReference type="NCBI Taxonomy" id="2662126"/>
    <lineage>
        <taxon>Bacteria</taxon>
        <taxon>Bacillati</taxon>
        <taxon>Bacillota</taxon>
        <taxon>Clostridia</taxon>
        <taxon>Eubacteriales</taxon>
        <taxon>Anaerotalea</taxon>
    </lineage>
</organism>
<proteinExistence type="inferred from homology"/>
<keyword evidence="8" id="KW-0414">Isoprene biosynthesis</keyword>
<dbReference type="PANTHER" id="PTHR43281">
    <property type="entry name" value="FARNESYL DIPHOSPHATE SYNTHASE"/>
    <property type="match status" value="1"/>
</dbReference>
<dbReference type="RefSeq" id="WP_162368982.1">
    <property type="nucleotide sequence ID" value="NZ_JAAEEH010000001.1"/>
</dbReference>
<evidence type="ECO:0000256" key="3">
    <source>
        <dbReference type="ARBA" id="ARBA00012439"/>
    </source>
</evidence>
<dbReference type="InterPro" id="IPR053378">
    <property type="entry name" value="Prenyl_diphosphate_synthase"/>
</dbReference>
<comment type="cofactor">
    <cofactor evidence="1">
        <name>Mg(2+)</name>
        <dbReference type="ChEBI" id="CHEBI:18420"/>
    </cofactor>
</comment>
<dbReference type="Pfam" id="PF00348">
    <property type="entry name" value="polyprenyl_synt"/>
    <property type="match status" value="1"/>
</dbReference>
<dbReference type="SUPFAM" id="SSF48576">
    <property type="entry name" value="Terpenoid synthases"/>
    <property type="match status" value="1"/>
</dbReference>
<dbReference type="SFLD" id="SFLDG01017">
    <property type="entry name" value="Polyprenyl_Transferase_Like"/>
    <property type="match status" value="1"/>
</dbReference>
<dbReference type="InterPro" id="IPR008949">
    <property type="entry name" value="Isoprenoid_synthase_dom_sf"/>
</dbReference>
<keyword evidence="7" id="KW-0460">Magnesium</keyword>
<evidence type="ECO:0000256" key="1">
    <source>
        <dbReference type="ARBA" id="ARBA00001946"/>
    </source>
</evidence>
<accession>A0A7X5KM16</accession>
<reference evidence="14 15" key="1">
    <citation type="submission" date="2020-01" db="EMBL/GenBank/DDBJ databases">
        <title>Anaeroalcalibacter tamaniensis gen. nov., sp. nov., moderately halophilic strictly anaerobic fermenter bacterium from mud volcano of Taman peninsula.</title>
        <authorList>
            <person name="Frolova A."/>
            <person name="Merkel A.Y."/>
            <person name="Slobodkin A.I."/>
        </authorList>
    </citation>
    <scope>NUCLEOTIDE SEQUENCE [LARGE SCALE GENOMIC DNA]</scope>
    <source>
        <strain evidence="14 15">F-3ap</strain>
    </source>
</reference>
<dbReference type="FunFam" id="1.10.600.10:FF:000001">
    <property type="entry name" value="Geranylgeranyl diphosphate synthase"/>
    <property type="match status" value="1"/>
</dbReference>
<dbReference type="CDD" id="cd00685">
    <property type="entry name" value="Trans_IPPS_HT"/>
    <property type="match status" value="1"/>
</dbReference>
<evidence type="ECO:0000313" key="15">
    <source>
        <dbReference type="Proteomes" id="UP000461585"/>
    </source>
</evidence>
<dbReference type="Proteomes" id="UP000461585">
    <property type="component" value="Unassembled WGS sequence"/>
</dbReference>
<dbReference type="GO" id="GO:0004337">
    <property type="term" value="F:(2E,6E)-farnesyl diphosphate synthase activity"/>
    <property type="evidence" value="ECO:0007669"/>
    <property type="project" value="UniProtKB-EC"/>
</dbReference>
<keyword evidence="6" id="KW-0479">Metal-binding</keyword>
<evidence type="ECO:0000256" key="9">
    <source>
        <dbReference type="ARBA" id="ARBA00032380"/>
    </source>
</evidence>
<feature type="domain" description="T-SNARE coiled-coil homology" evidence="13">
    <location>
        <begin position="199"/>
        <end position="246"/>
    </location>
</feature>
<keyword evidence="5 12" id="KW-0808">Transferase</keyword>
<dbReference type="EC" id="2.5.1.10" evidence="3"/>
<dbReference type="Gene3D" id="1.10.600.10">
    <property type="entry name" value="Farnesyl Diphosphate Synthase"/>
    <property type="match status" value="1"/>
</dbReference>
<evidence type="ECO:0000259" key="13">
    <source>
        <dbReference type="PROSITE" id="PS50192"/>
    </source>
</evidence>
<evidence type="ECO:0000256" key="10">
    <source>
        <dbReference type="ARBA" id="ARBA00032873"/>
    </source>
</evidence>
<dbReference type="InterPro" id="IPR033749">
    <property type="entry name" value="Polyprenyl_synt_CS"/>
</dbReference>
<dbReference type="InterPro" id="IPR000727">
    <property type="entry name" value="T_SNARE_dom"/>
</dbReference>
<evidence type="ECO:0000256" key="8">
    <source>
        <dbReference type="ARBA" id="ARBA00023229"/>
    </source>
</evidence>
<dbReference type="AlphaFoldDB" id="A0A7X5KM16"/>
<protein>
    <recommendedName>
        <fullName evidence="4">Farnesyl diphosphate synthase</fullName>
        <ecNumber evidence="3">2.5.1.10</ecNumber>
    </recommendedName>
    <alternativeName>
        <fullName evidence="10">(2E,6E)-farnesyl diphosphate synthase</fullName>
    </alternativeName>
    <alternativeName>
        <fullName evidence="9">Geranyltranstransferase</fullName>
    </alternativeName>
</protein>
<comment type="catalytic activity">
    <reaction evidence="11">
        <text>isopentenyl diphosphate + (2E)-geranyl diphosphate = (2E,6E)-farnesyl diphosphate + diphosphate</text>
        <dbReference type="Rhea" id="RHEA:19361"/>
        <dbReference type="ChEBI" id="CHEBI:33019"/>
        <dbReference type="ChEBI" id="CHEBI:58057"/>
        <dbReference type="ChEBI" id="CHEBI:128769"/>
        <dbReference type="ChEBI" id="CHEBI:175763"/>
        <dbReference type="EC" id="2.5.1.10"/>
    </reaction>
</comment>
<evidence type="ECO:0000256" key="2">
    <source>
        <dbReference type="ARBA" id="ARBA00006706"/>
    </source>
</evidence>
<dbReference type="GO" id="GO:0046872">
    <property type="term" value="F:metal ion binding"/>
    <property type="evidence" value="ECO:0007669"/>
    <property type="project" value="UniProtKB-KW"/>
</dbReference>